<reference evidence="2" key="1">
    <citation type="submission" date="2023-05" db="EMBL/GenBank/DDBJ databases">
        <authorList>
            <person name="Stuckert A."/>
        </authorList>
    </citation>
    <scope>NUCLEOTIDE SEQUENCE</scope>
</reference>
<proteinExistence type="predicted"/>
<gene>
    <name evidence="2" type="ORF">SPARVUS_LOCUS11668103</name>
</gene>
<comment type="caution">
    <text evidence="2">The sequence shown here is derived from an EMBL/GenBank/DDBJ whole genome shotgun (WGS) entry which is preliminary data.</text>
</comment>
<feature type="transmembrane region" description="Helical" evidence="1">
    <location>
        <begin position="12"/>
        <end position="33"/>
    </location>
</feature>
<name>A0ABN9FAN6_9NEOB</name>
<keyword evidence="1" id="KW-0812">Transmembrane</keyword>
<sequence length="58" mass="6685">MWGDQRVKCVLYAVSHYVLCVLSTVSTLLCRAIQSRVQERKGENCIVYNCLPHRTNTQ</sequence>
<organism evidence="2 3">
    <name type="scientific">Staurois parvus</name>
    <dbReference type="NCBI Taxonomy" id="386267"/>
    <lineage>
        <taxon>Eukaryota</taxon>
        <taxon>Metazoa</taxon>
        <taxon>Chordata</taxon>
        <taxon>Craniata</taxon>
        <taxon>Vertebrata</taxon>
        <taxon>Euteleostomi</taxon>
        <taxon>Amphibia</taxon>
        <taxon>Batrachia</taxon>
        <taxon>Anura</taxon>
        <taxon>Neobatrachia</taxon>
        <taxon>Ranoidea</taxon>
        <taxon>Ranidae</taxon>
        <taxon>Staurois</taxon>
    </lineage>
</organism>
<evidence type="ECO:0000256" key="1">
    <source>
        <dbReference type="SAM" id="Phobius"/>
    </source>
</evidence>
<keyword evidence="1" id="KW-0472">Membrane</keyword>
<accession>A0ABN9FAN6</accession>
<dbReference type="EMBL" id="CATNWA010016615">
    <property type="protein sequence ID" value="CAI9594057.1"/>
    <property type="molecule type" value="Genomic_DNA"/>
</dbReference>
<keyword evidence="3" id="KW-1185">Reference proteome</keyword>
<keyword evidence="1" id="KW-1133">Transmembrane helix</keyword>
<evidence type="ECO:0000313" key="2">
    <source>
        <dbReference type="EMBL" id="CAI9594057.1"/>
    </source>
</evidence>
<protein>
    <submittedName>
        <fullName evidence="2">Uncharacterized protein</fullName>
    </submittedName>
</protein>
<dbReference type="Proteomes" id="UP001162483">
    <property type="component" value="Unassembled WGS sequence"/>
</dbReference>
<evidence type="ECO:0000313" key="3">
    <source>
        <dbReference type="Proteomes" id="UP001162483"/>
    </source>
</evidence>